<evidence type="ECO:0000256" key="1">
    <source>
        <dbReference type="SAM" id="Phobius"/>
    </source>
</evidence>
<gene>
    <name evidence="2" type="ORF">HRQ87_13840</name>
</gene>
<name>A0ABX2IYY5_9RHOB</name>
<organism evidence="2 3">
    <name type="scientific">Parasulfitobacter algicola</name>
    <dbReference type="NCBI Taxonomy" id="2614809"/>
    <lineage>
        <taxon>Bacteria</taxon>
        <taxon>Pseudomonadati</taxon>
        <taxon>Pseudomonadota</taxon>
        <taxon>Alphaproteobacteria</taxon>
        <taxon>Rhodobacterales</taxon>
        <taxon>Roseobacteraceae</taxon>
        <taxon>Parasulfitobacter</taxon>
    </lineage>
</organism>
<feature type="transmembrane region" description="Helical" evidence="1">
    <location>
        <begin position="60"/>
        <end position="75"/>
    </location>
</feature>
<protein>
    <submittedName>
        <fullName evidence="2">Uncharacterized protein</fullName>
    </submittedName>
</protein>
<feature type="transmembrane region" description="Helical" evidence="1">
    <location>
        <begin position="7"/>
        <end position="28"/>
    </location>
</feature>
<dbReference type="RefSeq" id="WP_174139030.1">
    <property type="nucleotide sequence ID" value="NZ_JABUFE010000008.1"/>
</dbReference>
<dbReference type="Proteomes" id="UP000777935">
    <property type="component" value="Unassembled WGS sequence"/>
</dbReference>
<proteinExistence type="predicted"/>
<comment type="caution">
    <text evidence="2">The sequence shown here is derived from an EMBL/GenBank/DDBJ whole genome shotgun (WGS) entry which is preliminary data.</text>
</comment>
<keyword evidence="3" id="KW-1185">Reference proteome</keyword>
<keyword evidence="1" id="KW-0812">Transmembrane</keyword>
<reference evidence="2 3" key="1">
    <citation type="submission" date="2020-06" db="EMBL/GenBank/DDBJ databases">
        <title>Sulfitobacter algicola sp. nov., isolated from green algae.</title>
        <authorList>
            <person name="Wang C."/>
        </authorList>
    </citation>
    <scope>NUCLEOTIDE SEQUENCE [LARGE SCALE GENOMIC DNA]</scope>
    <source>
        <strain evidence="2 3">1151</strain>
    </source>
</reference>
<accession>A0ABX2IYY5</accession>
<keyword evidence="1" id="KW-1133">Transmembrane helix</keyword>
<feature type="transmembrane region" description="Helical" evidence="1">
    <location>
        <begin position="132"/>
        <end position="152"/>
    </location>
</feature>
<sequence>MKSVNALVSNVLLAVSTVLFVMILPVVFGFRPLEWDDTCREISRLGFGTQHRSWAELEDWAVTLVGSFVVIWILLRDQSKLLRRVIWGLFGLWKSLSLISVFLGSEICPGLLGDFASQVPFDGFVTNSGWIFVLPWLFLSILVLVLLMHTLATPSD</sequence>
<dbReference type="EMBL" id="JABUFE010000008">
    <property type="protein sequence ID" value="NSX55884.1"/>
    <property type="molecule type" value="Genomic_DNA"/>
</dbReference>
<feature type="transmembrane region" description="Helical" evidence="1">
    <location>
        <begin position="87"/>
        <end position="112"/>
    </location>
</feature>
<evidence type="ECO:0000313" key="3">
    <source>
        <dbReference type="Proteomes" id="UP000777935"/>
    </source>
</evidence>
<evidence type="ECO:0000313" key="2">
    <source>
        <dbReference type="EMBL" id="NSX55884.1"/>
    </source>
</evidence>
<keyword evidence="1" id="KW-0472">Membrane</keyword>